<dbReference type="EMBL" id="KZ678406">
    <property type="protein sequence ID" value="PSR92397.1"/>
    <property type="molecule type" value="Genomic_DNA"/>
</dbReference>
<protein>
    <submittedName>
        <fullName evidence="1">Uncharacterized protein</fullName>
    </submittedName>
</protein>
<feature type="non-terminal residue" evidence="1">
    <location>
        <position position="82"/>
    </location>
</feature>
<evidence type="ECO:0000313" key="1">
    <source>
        <dbReference type="EMBL" id="PSR92397.1"/>
    </source>
</evidence>
<dbReference type="InParanoid" id="A0A2T3ADQ8"/>
<keyword evidence="2" id="KW-1185">Reference proteome</keyword>
<dbReference type="AlphaFoldDB" id="A0A2T3ADQ8"/>
<sequence length="82" mass="8885">MDPCMSLTLAQDVCVCACVCRYVNGQVLVRHILFEELMTGLGLFKASEIQVSGEEGAGERIVGALFFLLLTTSADRTCTHVC</sequence>
<accession>A0A2T3ADQ8</accession>
<gene>
    <name evidence="1" type="ORF">BD289DRAFT_428783</name>
</gene>
<name>A0A2T3ADQ8_9PEZI</name>
<reference evidence="1 2" key="1">
    <citation type="journal article" date="2018" name="Mycol. Prog.">
        <title>Coniella lustricola, a new species from submerged detritus.</title>
        <authorList>
            <person name="Raudabaugh D.B."/>
            <person name="Iturriaga T."/>
            <person name="Carver A."/>
            <person name="Mondo S."/>
            <person name="Pangilinan J."/>
            <person name="Lipzen A."/>
            <person name="He G."/>
            <person name="Amirebrahimi M."/>
            <person name="Grigoriev I.V."/>
            <person name="Miller A.N."/>
        </authorList>
    </citation>
    <scope>NUCLEOTIDE SEQUENCE [LARGE SCALE GENOMIC DNA]</scope>
    <source>
        <strain evidence="1 2">B22-T-1</strain>
    </source>
</reference>
<organism evidence="1 2">
    <name type="scientific">Coniella lustricola</name>
    <dbReference type="NCBI Taxonomy" id="2025994"/>
    <lineage>
        <taxon>Eukaryota</taxon>
        <taxon>Fungi</taxon>
        <taxon>Dikarya</taxon>
        <taxon>Ascomycota</taxon>
        <taxon>Pezizomycotina</taxon>
        <taxon>Sordariomycetes</taxon>
        <taxon>Sordariomycetidae</taxon>
        <taxon>Diaporthales</taxon>
        <taxon>Schizoparmaceae</taxon>
        <taxon>Coniella</taxon>
    </lineage>
</organism>
<proteinExistence type="predicted"/>
<evidence type="ECO:0000313" key="2">
    <source>
        <dbReference type="Proteomes" id="UP000241462"/>
    </source>
</evidence>
<dbReference type="Proteomes" id="UP000241462">
    <property type="component" value="Unassembled WGS sequence"/>
</dbReference>